<name>A0A164K1D6_9CRUS</name>
<comment type="caution">
    <text evidence="14">The sequence shown here is derived from an EMBL/GenBank/DDBJ whole genome shotgun (WGS) entry which is preliminary data.</text>
</comment>
<dbReference type="InterPro" id="IPR000477">
    <property type="entry name" value="RT_dom"/>
</dbReference>
<comment type="cofactor">
    <cofactor evidence="1">
        <name>a divalent metal cation</name>
        <dbReference type="ChEBI" id="CHEBI:60240"/>
    </cofactor>
</comment>
<dbReference type="Pfam" id="PF00078">
    <property type="entry name" value="RVT_1"/>
    <property type="match status" value="2"/>
</dbReference>
<keyword evidence="4" id="KW-0548">Nucleotidyltransferase</keyword>
<dbReference type="InterPro" id="IPR043502">
    <property type="entry name" value="DNA/RNA_pol_sf"/>
</dbReference>
<feature type="domain" description="Integrase catalytic" evidence="13">
    <location>
        <begin position="1274"/>
        <end position="1365"/>
    </location>
</feature>
<dbReference type="EMBL" id="LRGB01003389">
    <property type="protein sequence ID" value="KZS02853.1"/>
    <property type="molecule type" value="Genomic_DNA"/>
</dbReference>
<keyword evidence="3" id="KW-0808">Transferase</keyword>
<evidence type="ECO:0000256" key="3">
    <source>
        <dbReference type="ARBA" id="ARBA00022679"/>
    </source>
</evidence>
<keyword evidence="6" id="KW-0479">Metal-binding</keyword>
<evidence type="ECO:0000256" key="2">
    <source>
        <dbReference type="ARBA" id="ARBA00012493"/>
    </source>
</evidence>
<dbReference type="InterPro" id="IPR027806">
    <property type="entry name" value="HARBI1_dom"/>
</dbReference>
<feature type="compositionally biased region" description="Gly residues" evidence="11">
    <location>
        <begin position="1853"/>
        <end position="1862"/>
    </location>
</feature>
<keyword evidence="9" id="KW-0695">RNA-directed DNA polymerase</keyword>
<dbReference type="InterPro" id="IPR041373">
    <property type="entry name" value="RT_RNaseH"/>
</dbReference>
<dbReference type="GO" id="GO:0046872">
    <property type="term" value="F:metal ion binding"/>
    <property type="evidence" value="ECO:0007669"/>
    <property type="project" value="UniProtKB-KW"/>
</dbReference>
<evidence type="ECO:0000313" key="15">
    <source>
        <dbReference type="Proteomes" id="UP000076858"/>
    </source>
</evidence>
<dbReference type="Gene3D" id="3.30.420.10">
    <property type="entry name" value="Ribonuclease H-like superfamily/Ribonuclease H"/>
    <property type="match status" value="2"/>
</dbReference>
<dbReference type="PROSITE" id="PS50878">
    <property type="entry name" value="RT_POL"/>
    <property type="match status" value="1"/>
</dbReference>
<evidence type="ECO:0000259" key="12">
    <source>
        <dbReference type="PROSITE" id="PS50878"/>
    </source>
</evidence>
<feature type="compositionally biased region" description="Polar residues" evidence="11">
    <location>
        <begin position="513"/>
        <end position="525"/>
    </location>
</feature>
<organism evidence="14 15">
    <name type="scientific">Daphnia magna</name>
    <dbReference type="NCBI Taxonomy" id="35525"/>
    <lineage>
        <taxon>Eukaryota</taxon>
        <taxon>Metazoa</taxon>
        <taxon>Ecdysozoa</taxon>
        <taxon>Arthropoda</taxon>
        <taxon>Crustacea</taxon>
        <taxon>Branchiopoda</taxon>
        <taxon>Diplostraca</taxon>
        <taxon>Cladocera</taxon>
        <taxon>Anomopoda</taxon>
        <taxon>Daphniidae</taxon>
        <taxon>Daphnia</taxon>
    </lineage>
</organism>
<dbReference type="InterPro" id="IPR012337">
    <property type="entry name" value="RNaseH-like_sf"/>
</dbReference>
<keyword evidence="15" id="KW-1185">Reference proteome</keyword>
<evidence type="ECO:0000256" key="6">
    <source>
        <dbReference type="ARBA" id="ARBA00022723"/>
    </source>
</evidence>
<evidence type="ECO:0000256" key="5">
    <source>
        <dbReference type="ARBA" id="ARBA00022722"/>
    </source>
</evidence>
<evidence type="ECO:0000256" key="1">
    <source>
        <dbReference type="ARBA" id="ARBA00001968"/>
    </source>
</evidence>
<feature type="compositionally biased region" description="Basic and acidic residues" evidence="11">
    <location>
        <begin position="547"/>
        <end position="597"/>
    </location>
</feature>
<feature type="domain" description="Integrase catalytic" evidence="13">
    <location>
        <begin position="2065"/>
        <end position="2285"/>
    </location>
</feature>
<keyword evidence="7" id="KW-0255">Endonuclease</keyword>
<feature type="compositionally biased region" description="Polar residues" evidence="11">
    <location>
        <begin position="810"/>
        <end position="821"/>
    </location>
</feature>
<reference evidence="14 15" key="1">
    <citation type="submission" date="2016-03" db="EMBL/GenBank/DDBJ databases">
        <title>EvidentialGene: Evidence-directed Construction of Genes on Genomes.</title>
        <authorList>
            <person name="Gilbert D.G."/>
            <person name="Choi J.-H."/>
            <person name="Mockaitis K."/>
            <person name="Colbourne J."/>
            <person name="Pfrender M."/>
        </authorList>
    </citation>
    <scope>NUCLEOTIDE SEQUENCE [LARGE SCALE GENOMIC DNA]</scope>
    <source>
        <strain evidence="14 15">Xinb3</strain>
        <tissue evidence="14">Complete organism</tissue>
    </source>
</reference>
<dbReference type="SUPFAM" id="SSF56672">
    <property type="entry name" value="DNA/RNA polymerases"/>
    <property type="match status" value="2"/>
</dbReference>
<dbReference type="InterPro" id="IPR043128">
    <property type="entry name" value="Rev_trsase/Diguanyl_cyclase"/>
</dbReference>
<evidence type="ECO:0000259" key="13">
    <source>
        <dbReference type="PROSITE" id="PS50994"/>
    </source>
</evidence>
<dbReference type="GO" id="GO:0042575">
    <property type="term" value="C:DNA polymerase complex"/>
    <property type="evidence" value="ECO:0007669"/>
    <property type="project" value="UniProtKB-ARBA"/>
</dbReference>
<dbReference type="GO" id="GO:0016787">
    <property type="term" value="F:hydrolase activity"/>
    <property type="evidence" value="ECO:0007669"/>
    <property type="project" value="UniProtKB-KW"/>
</dbReference>
<keyword evidence="8" id="KW-0378">Hydrolase</keyword>
<dbReference type="Gene3D" id="3.30.70.270">
    <property type="match status" value="4"/>
</dbReference>
<dbReference type="Proteomes" id="UP000076858">
    <property type="component" value="Unassembled WGS sequence"/>
</dbReference>
<dbReference type="SUPFAM" id="SSF53098">
    <property type="entry name" value="Ribonuclease H-like"/>
    <property type="match status" value="2"/>
</dbReference>
<evidence type="ECO:0000256" key="9">
    <source>
        <dbReference type="ARBA" id="ARBA00022918"/>
    </source>
</evidence>
<dbReference type="Gene3D" id="3.10.10.10">
    <property type="entry name" value="HIV Type 1 Reverse Transcriptase, subunit A, domain 1"/>
    <property type="match status" value="1"/>
</dbReference>
<evidence type="ECO:0000256" key="11">
    <source>
        <dbReference type="SAM" id="MobiDB-lite"/>
    </source>
</evidence>
<evidence type="ECO:0000256" key="10">
    <source>
        <dbReference type="ARBA" id="ARBA00023268"/>
    </source>
</evidence>
<dbReference type="InterPro" id="IPR036397">
    <property type="entry name" value="RNaseH_sf"/>
</dbReference>
<dbReference type="InterPro" id="IPR041577">
    <property type="entry name" value="RT_RNaseH_2"/>
</dbReference>
<feature type="compositionally biased region" description="Basic and acidic residues" evidence="11">
    <location>
        <begin position="496"/>
        <end position="509"/>
    </location>
</feature>
<dbReference type="GO" id="GO:0003964">
    <property type="term" value="F:RNA-directed DNA polymerase activity"/>
    <property type="evidence" value="ECO:0007669"/>
    <property type="project" value="UniProtKB-KW"/>
</dbReference>
<accession>A0A164K1D6</accession>
<proteinExistence type="predicted"/>
<dbReference type="PANTHER" id="PTHR37984">
    <property type="entry name" value="PROTEIN CBG26694"/>
    <property type="match status" value="1"/>
</dbReference>
<dbReference type="InterPro" id="IPR050951">
    <property type="entry name" value="Retrovirus_Pol_polyprotein"/>
</dbReference>
<gene>
    <name evidence="14" type="ORF">APZ42_034557</name>
</gene>
<dbReference type="CDD" id="cd01647">
    <property type="entry name" value="RT_LTR"/>
    <property type="match status" value="2"/>
</dbReference>
<feature type="region of interest" description="Disordered" evidence="11">
    <location>
        <begin position="547"/>
        <end position="611"/>
    </location>
</feature>
<dbReference type="GO" id="GO:0003676">
    <property type="term" value="F:nucleic acid binding"/>
    <property type="evidence" value="ECO:0007669"/>
    <property type="project" value="InterPro"/>
</dbReference>
<feature type="region of interest" description="Disordered" evidence="11">
    <location>
        <begin position="790"/>
        <end position="821"/>
    </location>
</feature>
<dbReference type="InterPro" id="IPR001584">
    <property type="entry name" value="Integrase_cat-core"/>
</dbReference>
<dbReference type="OrthoDB" id="6343816at2759"/>
<keyword evidence="5" id="KW-0540">Nuclease</keyword>
<dbReference type="CDD" id="cd09274">
    <property type="entry name" value="RNase_HI_RT_Ty3"/>
    <property type="match status" value="1"/>
</dbReference>
<sequence length="2496" mass="280515">MFAFPFPPSPPTYQPPFYHSTPEVLPFLLPLPVKVIKFTHVELLVELLVLVKPIDLLVRLGPHLLGKWDSRCSLKDAYVNLNGLSPTSCCCQTISLQPYSDSILITRGLLNLLYDIFKQKRASVFHNKDYDDIPFVEELIFELRDLHRGLHGGESSSEEDVYFRERRNKAIHRMAPFYTNRIYIFHIYNDEQVYKVFRFDKPSIYYIVDLIGDQLERQLSGRRYVSSLSHSTFGLEMHKCRILRTCFYEIAGIRRVSGAIDGTNVRIQGPHQHEASFVNRKGYHSINIQAICTADLKFLSVNATEPGKCHDSTMLADSSIGHDLKNGYFAESAENFGMQLDGAARKWFLCSGAPGVWWDTPAVAAAPGVWWDTPAVAAAPGARKQGIDESGVEYFYDVIDLCRRVDPGMTEEAKVDYLFRGLNPTLVKKIWVTSPRTTAEFLTAVQLHTEASELAIRPEWAVSVLGPMKGLPPPKEEVCTELRDLVLELKAEIAELKHASKSPRPEGGRENSGPPQNNVSFASRTSDGKPICHNAAKVGHIARFCRAEKGQDQKRVPPKEDGKGGPRSDRRDEGENRWRNDRRPEDGKAWQARRRDSEEDDRNTVGMVSADEDDSGEVAVLLIDSSRLITEEVVCRGIRIKAVIDTGAVVSVASPSLQEKLGARHMGWDGPSVVMVNGQRAPPLGVLELEFKRLQINYVPNGAELLLGELPFNVIEEQEAVKAPRLVTKTGRMLPPRAIVPVEIEATILNEITWMIEPSEHLARAKGMTAGKGPFWGRWRLWNPQLSPLMKEGTPDSLGNDVGEDADESINGSDSTPRGTSIPRQAFRAQVASMLPPADVEKTVELLEQFDTSFALKEVELGVCKIAEHRINTGTAAPVNQSPNISAWKERAIVQKQVDEMLSQSVIERSTSPWASPVVLVKKKDGSWRFCINYRRLNAISVKDVNPWPRIVKTLSRMGNASVFSTLDLESGYWQVPLNEDYKVKTTIVTPDGIYQFLVMPFGLASVPGTFQRMMDFVLTGLRWTICLVYLDDIIIYTADAEEHLVRVRQVLTALWKAGLKIKLVKCQFRASEVKALGHVISGDGLRPDPEKINGVTNFPSPSTLCKPSEQLKCVRSFVGLCSYYRRFIPQFSHRARPMTDMFKKGGCFVWEESQKVSLKLMKQTLFMSGVKRVNIIERPLAYASRLLSPSESNYSITEKECLALVWAVKKFRSYIYGMDTLVVTDHHALCWLLTKKDLAGRLARWSLQLQEFLLRIIHRNGWLHTDADAFSHYSVDAPQEFDEQLHCTVLLALETNHHTTTAYRPQANGLVERLNHTLDDMLSMYASSDRKDWDESLPFVTLAYNTSRHESTGRTPFYLVYGTEAVLPNDGTLNADPNLVPPPNRDPSEWAVERLQQARLEVQARAAAVQQKKKKVYYEGCREATTYLPGEEVLIYKPIRKVRKSKKLLLHWLGPYTVVRQTTPSNYELRLGRMVKTEIVHVECMKPFVNCVSIPTPEQEAVVWSSSGVRGPELIGVNRNTPVDTPTARDGPLERHVMGTSRSGSFQRNRRLSKGYLQVGMRISLLRLGVGSGDGFYSLQQHVKERAQEELLKLRKIHQRWNELKTAVGVQESRVKRGLVDGGGRVLNWLFEVSTQEDLEHVNGWINKLSTEITSIVHALEVYASLINETLWETKASGEAVAELQTAFARIEREAWKMDNKMDGVMKEIERQWIATTQVGDAFCQIGSAVGWIKEVMDNFAVKLAAMAMERLPATLFPPLQVQAALKEIKSVLPSGWSLSPSIQKGDVWKVYTEAKKPRDSGLGEESVVEPANPWEETAVGAETTIEEGESEDWSKGSRSPDLPAGRNRVGPGRGRGLVGGGDRRSGTKMKKRTGGGREFNGGDGRHHPESSPVGRRKSGGPSPGIRHLFCTKGPFNDKDEMLEKGMIESSSSPGTSPVVLVKKKDGSWRFCVDYHRLNAISDKDVYPLPRIEETLSRMGNTCVFSTIDLESGYWKVPMQEDAKVKTALVTPGVLYQFLWMMDLVLAGLRWTICPVYLDDIVIYAAGVDEHLQRVRQVLKSLGEGIRPDPEKIWPVENFPSPTTLVKPNEQLKCVRSFVGLCSYYRRFIPQFAQVAKPLTDLFKKAGCFVWDKPQEDSFEYLKQALVRAATLAYPDFSRPFETHPDTCDYGLGSRLLQRVDNVERPLAFASRLLFKSKANYSITEKEYLALVWATNHPTTTAYRPQANGLVERLTHMLADMLSINVSSNHRDWDESLSFVTFAYNTSRQESTGKTPFYLVYGREAVLPIDSTLNADPDSAFSSEGARAKRTLVDCGGKILNWLFGVSTQEDLEHVENEAKEIDQKIGWITHEIERPRLVAVYVENAFRKIESAIAWIVDRKRRDWSGYNGSEKTSGIAFPTSKTHIAQVGPTDIRSSSNTDKGDIQRISVELPDFRTGYPSGCNRANVVLWKNHFAETQAVKCEKGSGRPKKLPHWKVNVSSLLLETNQSQPLGK</sequence>
<dbReference type="PROSITE" id="PS50994">
    <property type="entry name" value="INTEGRASE"/>
    <property type="match status" value="2"/>
</dbReference>
<dbReference type="GO" id="GO:0015074">
    <property type="term" value="P:DNA integration"/>
    <property type="evidence" value="ECO:0007669"/>
    <property type="project" value="InterPro"/>
</dbReference>
<dbReference type="Pfam" id="PF17917">
    <property type="entry name" value="RT_RNaseH"/>
    <property type="match status" value="1"/>
</dbReference>
<evidence type="ECO:0000313" key="14">
    <source>
        <dbReference type="EMBL" id="KZS02853.1"/>
    </source>
</evidence>
<dbReference type="STRING" id="35525.A0A164K1D6"/>
<dbReference type="GO" id="GO:0004519">
    <property type="term" value="F:endonuclease activity"/>
    <property type="evidence" value="ECO:0007669"/>
    <property type="project" value="UniProtKB-KW"/>
</dbReference>
<keyword evidence="10" id="KW-0511">Multifunctional enzyme</keyword>
<dbReference type="Pfam" id="PF13359">
    <property type="entry name" value="DDE_Tnp_4"/>
    <property type="match status" value="1"/>
</dbReference>
<protein>
    <recommendedName>
        <fullName evidence="2">RNA-directed DNA polymerase</fullName>
        <ecNumber evidence="2">2.7.7.49</ecNumber>
    </recommendedName>
</protein>
<dbReference type="Pfam" id="PF17919">
    <property type="entry name" value="RT_RNaseH_2"/>
    <property type="match status" value="1"/>
</dbReference>
<dbReference type="PANTHER" id="PTHR37984:SF5">
    <property type="entry name" value="PROTEIN NYNRIN-LIKE"/>
    <property type="match status" value="1"/>
</dbReference>
<dbReference type="FunFam" id="3.30.70.270:FF:000020">
    <property type="entry name" value="Transposon Tf2-6 polyprotein-like Protein"/>
    <property type="match status" value="1"/>
</dbReference>
<feature type="region of interest" description="Disordered" evidence="11">
    <location>
        <begin position="496"/>
        <end position="532"/>
    </location>
</feature>
<feature type="region of interest" description="Disordered" evidence="11">
    <location>
        <begin position="1516"/>
        <end position="1545"/>
    </location>
</feature>
<feature type="region of interest" description="Disordered" evidence="11">
    <location>
        <begin position="1798"/>
        <end position="1908"/>
    </location>
</feature>
<evidence type="ECO:0000256" key="7">
    <source>
        <dbReference type="ARBA" id="ARBA00022759"/>
    </source>
</evidence>
<evidence type="ECO:0000256" key="8">
    <source>
        <dbReference type="ARBA" id="ARBA00022801"/>
    </source>
</evidence>
<evidence type="ECO:0000256" key="4">
    <source>
        <dbReference type="ARBA" id="ARBA00022695"/>
    </source>
</evidence>
<dbReference type="EC" id="2.7.7.49" evidence="2"/>
<feature type="domain" description="Reverse transcriptase" evidence="12">
    <location>
        <begin position="902"/>
        <end position="1081"/>
    </location>
</feature>